<dbReference type="Proteomes" id="UP000095209">
    <property type="component" value="Unassembled WGS sequence"/>
</dbReference>
<evidence type="ECO:0000313" key="3">
    <source>
        <dbReference type="Proteomes" id="UP000095209"/>
    </source>
</evidence>
<dbReference type="STRING" id="1305675.BFG57_08370"/>
<dbReference type="GO" id="GO:0005737">
    <property type="term" value="C:cytoplasm"/>
    <property type="evidence" value="ECO:0007669"/>
    <property type="project" value="TreeGrafter"/>
</dbReference>
<dbReference type="AlphaFoldDB" id="A0A1E5LJJ1"/>
<dbReference type="GO" id="GO:0004792">
    <property type="term" value="F:thiosulfate-cyanide sulfurtransferase activity"/>
    <property type="evidence" value="ECO:0007669"/>
    <property type="project" value="TreeGrafter"/>
</dbReference>
<gene>
    <name evidence="2" type="ORF">BFG57_08370</name>
</gene>
<dbReference type="SUPFAM" id="SSF69572">
    <property type="entry name" value="Activating enzymes of the ubiquitin-like proteins"/>
    <property type="match status" value="1"/>
</dbReference>
<name>A0A1E5LJJ1_9BACI</name>
<evidence type="ECO:0000259" key="1">
    <source>
        <dbReference type="Pfam" id="PF00899"/>
    </source>
</evidence>
<dbReference type="PANTHER" id="PTHR10953:SF102">
    <property type="entry name" value="ADENYLYLTRANSFERASE AND SULFURTRANSFERASE MOCS3"/>
    <property type="match status" value="1"/>
</dbReference>
<dbReference type="InterPro" id="IPR000594">
    <property type="entry name" value="ThiF_NAD_FAD-bd"/>
</dbReference>
<dbReference type="GO" id="GO:0008641">
    <property type="term" value="F:ubiquitin-like modifier activating enzyme activity"/>
    <property type="evidence" value="ECO:0007669"/>
    <property type="project" value="InterPro"/>
</dbReference>
<dbReference type="InterPro" id="IPR045886">
    <property type="entry name" value="ThiF/MoeB/HesA"/>
</dbReference>
<comment type="caution">
    <text evidence="2">The sequence shown here is derived from an EMBL/GenBank/DDBJ whole genome shotgun (WGS) entry which is preliminary data.</text>
</comment>
<dbReference type="EMBL" id="MJEH01000003">
    <property type="protein sequence ID" value="OEH94263.1"/>
    <property type="molecule type" value="Genomic_DNA"/>
</dbReference>
<sequence>MITVQFKPYVKVFLKDNLISFENPLYQKGIRSFELNNTGKLVCELISSKCAFEQLKNKLHQLNCYEEGMDIISNLEEFGYINLIETDREECTENYNSIQDTYNRIIPMWEMFNTDKTSMEIQHEIMKKRIGIVGCGTVGINIAIKLALFGISNYVLVDGDSIEASNLTRCPYLARKNIGEPKVDVLKRLIEERLDNSIVTPDIKTYQTFISEDNDLNQILDGIDILIVAADEENLLKGIQAYGDNYDVPVIYPGGYYGFDATIFPIYVKNKNQSPSEINAFLTKNKEDFGINLNQRDDIVVSSIVQTADKISNILSFEVLRYFVEGWTEHLERGALMYNLANNSLIDINK</sequence>
<dbReference type="RefSeq" id="WP_069715619.1">
    <property type="nucleotide sequence ID" value="NZ_MJEH01000003.1"/>
</dbReference>
<dbReference type="Pfam" id="PF00899">
    <property type="entry name" value="ThiF"/>
    <property type="match status" value="1"/>
</dbReference>
<dbReference type="GO" id="GO:0016779">
    <property type="term" value="F:nucleotidyltransferase activity"/>
    <property type="evidence" value="ECO:0007669"/>
    <property type="project" value="TreeGrafter"/>
</dbReference>
<organism evidence="2 3">
    <name type="scientific">Bacillus solimangrovi</name>
    <dbReference type="NCBI Taxonomy" id="1305675"/>
    <lineage>
        <taxon>Bacteria</taxon>
        <taxon>Bacillati</taxon>
        <taxon>Bacillota</taxon>
        <taxon>Bacilli</taxon>
        <taxon>Bacillales</taxon>
        <taxon>Bacillaceae</taxon>
        <taxon>Bacillus</taxon>
    </lineage>
</organism>
<dbReference type="CDD" id="cd01483">
    <property type="entry name" value="E1_enzyme_family"/>
    <property type="match status" value="1"/>
</dbReference>
<feature type="domain" description="THIF-type NAD/FAD binding fold" evidence="1">
    <location>
        <begin position="118"/>
        <end position="275"/>
    </location>
</feature>
<evidence type="ECO:0000313" key="2">
    <source>
        <dbReference type="EMBL" id="OEH94263.1"/>
    </source>
</evidence>
<dbReference type="Gene3D" id="3.40.50.720">
    <property type="entry name" value="NAD(P)-binding Rossmann-like Domain"/>
    <property type="match status" value="1"/>
</dbReference>
<protein>
    <recommendedName>
        <fullName evidence="1">THIF-type NAD/FAD binding fold domain-containing protein</fullName>
    </recommendedName>
</protein>
<proteinExistence type="predicted"/>
<accession>A0A1E5LJJ1</accession>
<dbReference type="InterPro" id="IPR035985">
    <property type="entry name" value="Ubiquitin-activating_enz"/>
</dbReference>
<dbReference type="PANTHER" id="PTHR10953">
    <property type="entry name" value="UBIQUITIN-ACTIVATING ENZYME E1"/>
    <property type="match status" value="1"/>
</dbReference>
<keyword evidence="3" id="KW-1185">Reference proteome</keyword>
<reference evidence="2 3" key="1">
    <citation type="submission" date="2016-08" db="EMBL/GenBank/DDBJ databases">
        <title>Genome of Bacillus solimangrovi GH2-4.</title>
        <authorList>
            <person name="Lim S."/>
            <person name="Kim B.-C."/>
        </authorList>
    </citation>
    <scope>NUCLEOTIDE SEQUENCE [LARGE SCALE GENOMIC DNA]</scope>
    <source>
        <strain evidence="2 3">GH2-4</strain>
    </source>
</reference>